<evidence type="ECO:0000256" key="2">
    <source>
        <dbReference type="ARBA" id="ARBA00004736"/>
    </source>
</evidence>
<reference evidence="9" key="1">
    <citation type="journal article" date="2021" name="PeerJ">
        <title>Extensive microbial diversity within the chicken gut microbiome revealed by metagenomics and culture.</title>
        <authorList>
            <person name="Gilroy R."/>
            <person name="Ravi A."/>
            <person name="Getino M."/>
            <person name="Pursley I."/>
            <person name="Horton D.L."/>
            <person name="Alikhan N.F."/>
            <person name="Baker D."/>
            <person name="Gharbi K."/>
            <person name="Hall N."/>
            <person name="Watson M."/>
            <person name="Adriaenssens E.M."/>
            <person name="Foster-Nyarko E."/>
            <person name="Jarju S."/>
            <person name="Secka A."/>
            <person name="Antonio M."/>
            <person name="Oren A."/>
            <person name="Chaudhuri R.R."/>
            <person name="La Ragione R."/>
            <person name="Hildebrand F."/>
            <person name="Pallen M.J."/>
        </authorList>
    </citation>
    <scope>NUCLEOTIDE SEQUENCE</scope>
    <source>
        <strain evidence="9">Gambia15-2214</strain>
    </source>
</reference>
<dbReference type="PROSITE" id="PS00160">
    <property type="entry name" value="ALDOLASE_KDPG_KHG_2"/>
    <property type="match status" value="1"/>
</dbReference>
<comment type="pathway">
    <text evidence="2">Carbohydrate acid metabolism; 2-dehydro-3-deoxy-D-gluconate degradation; D-glyceraldehyde 3-phosphate and pyruvate from 2-dehydro-3-deoxy-D-gluconate: step 2/2.</text>
</comment>
<keyword evidence="8" id="KW-0119">Carbohydrate metabolism</keyword>
<keyword evidence="6 9" id="KW-0456">Lyase</keyword>
<dbReference type="PANTHER" id="PTHR30246">
    <property type="entry name" value="2-KETO-3-DEOXY-6-PHOSPHOGLUCONATE ALDOLASE"/>
    <property type="match status" value="1"/>
</dbReference>
<dbReference type="GO" id="GO:0008675">
    <property type="term" value="F:2-dehydro-3-deoxy-phosphogluconate aldolase activity"/>
    <property type="evidence" value="ECO:0007669"/>
    <property type="project" value="UniProtKB-EC"/>
</dbReference>
<dbReference type="Proteomes" id="UP000823914">
    <property type="component" value="Unassembled WGS sequence"/>
</dbReference>
<evidence type="ECO:0000313" key="10">
    <source>
        <dbReference type="Proteomes" id="UP000823914"/>
    </source>
</evidence>
<comment type="subunit">
    <text evidence="4">Homotrimer.</text>
</comment>
<evidence type="ECO:0000256" key="4">
    <source>
        <dbReference type="ARBA" id="ARBA00011233"/>
    </source>
</evidence>
<dbReference type="PROSITE" id="PS00159">
    <property type="entry name" value="ALDOLASE_KDPG_KHG_1"/>
    <property type="match status" value="1"/>
</dbReference>
<gene>
    <name evidence="9" type="primary">eda</name>
    <name evidence="9" type="ORF">IAA16_08015</name>
</gene>
<evidence type="ECO:0000256" key="1">
    <source>
        <dbReference type="ARBA" id="ARBA00000654"/>
    </source>
</evidence>
<dbReference type="SUPFAM" id="SSF51569">
    <property type="entry name" value="Aldolase"/>
    <property type="match status" value="1"/>
</dbReference>
<dbReference type="Pfam" id="PF01081">
    <property type="entry name" value="Aldolase"/>
    <property type="match status" value="1"/>
</dbReference>
<dbReference type="AlphaFoldDB" id="A0A9E2L2I0"/>
<dbReference type="InterPro" id="IPR000887">
    <property type="entry name" value="Aldlse_KDPG_KHG"/>
</dbReference>
<accession>A0A9E2L2I0</accession>
<evidence type="ECO:0000256" key="5">
    <source>
        <dbReference type="ARBA" id="ARBA00013063"/>
    </source>
</evidence>
<keyword evidence="7" id="KW-0704">Schiff base</keyword>
<protein>
    <recommendedName>
        <fullName evidence="5">2-dehydro-3-deoxy-phosphogluconate aldolase</fullName>
        <ecNumber evidence="5">4.1.2.14</ecNumber>
    </recommendedName>
</protein>
<dbReference type="InterPro" id="IPR031337">
    <property type="entry name" value="KDPG/KHG_AS_1"/>
</dbReference>
<dbReference type="EMBL" id="JAHLFV010000188">
    <property type="protein sequence ID" value="MBU3850494.1"/>
    <property type="molecule type" value="Genomic_DNA"/>
</dbReference>
<comment type="caution">
    <text evidence="9">The sequence shown here is derived from an EMBL/GenBank/DDBJ whole genome shotgun (WGS) entry which is preliminary data.</text>
</comment>
<name>A0A9E2L2I0_9SPIR</name>
<evidence type="ECO:0000313" key="9">
    <source>
        <dbReference type="EMBL" id="MBU3850494.1"/>
    </source>
</evidence>
<organism evidence="9 10">
    <name type="scientific">Candidatus Treponema excrementipullorum</name>
    <dbReference type="NCBI Taxonomy" id="2838768"/>
    <lineage>
        <taxon>Bacteria</taxon>
        <taxon>Pseudomonadati</taxon>
        <taxon>Spirochaetota</taxon>
        <taxon>Spirochaetia</taxon>
        <taxon>Spirochaetales</taxon>
        <taxon>Treponemataceae</taxon>
        <taxon>Treponema</taxon>
    </lineage>
</organism>
<dbReference type="PANTHER" id="PTHR30246:SF1">
    <property type="entry name" value="2-DEHYDRO-3-DEOXY-6-PHOSPHOGALACTONATE ALDOLASE-RELATED"/>
    <property type="match status" value="1"/>
</dbReference>
<proteinExistence type="inferred from homology"/>
<dbReference type="Gene3D" id="3.20.20.70">
    <property type="entry name" value="Aldolase class I"/>
    <property type="match status" value="1"/>
</dbReference>
<comment type="catalytic activity">
    <reaction evidence="1">
        <text>2-dehydro-3-deoxy-6-phospho-D-gluconate = D-glyceraldehyde 3-phosphate + pyruvate</text>
        <dbReference type="Rhea" id="RHEA:17089"/>
        <dbReference type="ChEBI" id="CHEBI:15361"/>
        <dbReference type="ChEBI" id="CHEBI:57569"/>
        <dbReference type="ChEBI" id="CHEBI:59776"/>
        <dbReference type="EC" id="4.1.2.14"/>
    </reaction>
</comment>
<comment type="similarity">
    <text evidence="3">Belongs to the KHG/KDPG aldolase family.</text>
</comment>
<dbReference type="CDD" id="cd00452">
    <property type="entry name" value="KDPG_aldolase"/>
    <property type="match status" value="1"/>
</dbReference>
<sequence length="212" mass="22481">MVKSQHKESKEIIEKLIDAKIIPVIKIDSPQEAVPLARALLQGGITVAEITFRTEAAADGIAAIHAQVPEMLLGAGTVLTVENAQKAIDAGARFVVAPGFDPAVVDYVVEQGIAMIPGVATPTEVSLALGRGLHILKFFPAEVLGGIKMLDALAGPFPGVQFIPTGGITRSNMESYFRCKNVVAIGGSWMVQKDLVQVTELSREAVSALRRD</sequence>
<evidence type="ECO:0000256" key="7">
    <source>
        <dbReference type="ARBA" id="ARBA00023270"/>
    </source>
</evidence>
<evidence type="ECO:0000256" key="8">
    <source>
        <dbReference type="ARBA" id="ARBA00023277"/>
    </source>
</evidence>
<dbReference type="InterPro" id="IPR031338">
    <property type="entry name" value="KDPG/KHG_AS_2"/>
</dbReference>
<dbReference type="InterPro" id="IPR013785">
    <property type="entry name" value="Aldolase_TIM"/>
</dbReference>
<evidence type="ECO:0000256" key="3">
    <source>
        <dbReference type="ARBA" id="ARBA00006906"/>
    </source>
</evidence>
<dbReference type="EC" id="4.1.2.14" evidence="5"/>
<evidence type="ECO:0000256" key="6">
    <source>
        <dbReference type="ARBA" id="ARBA00023239"/>
    </source>
</evidence>
<dbReference type="NCBIfam" id="TIGR01182">
    <property type="entry name" value="eda"/>
    <property type="match status" value="1"/>
</dbReference>
<reference evidence="9" key="2">
    <citation type="submission" date="2021-04" db="EMBL/GenBank/DDBJ databases">
        <authorList>
            <person name="Gilroy R."/>
        </authorList>
    </citation>
    <scope>NUCLEOTIDE SEQUENCE</scope>
    <source>
        <strain evidence="9">Gambia15-2214</strain>
    </source>
</reference>
<dbReference type="NCBIfam" id="NF004325">
    <property type="entry name" value="PRK05718.1"/>
    <property type="match status" value="1"/>
</dbReference>